<name>A0A699WTP5_TANCI</name>
<gene>
    <name evidence="2" type="ORF">Tci_922298</name>
</gene>
<dbReference type="EMBL" id="BKCJ011756124">
    <property type="protein sequence ID" value="GFD50329.1"/>
    <property type="molecule type" value="Genomic_DNA"/>
</dbReference>
<feature type="non-terminal residue" evidence="2">
    <location>
        <position position="87"/>
    </location>
</feature>
<protein>
    <submittedName>
        <fullName evidence="2">Uncharacterized protein</fullName>
    </submittedName>
</protein>
<organism evidence="2">
    <name type="scientific">Tanacetum cinerariifolium</name>
    <name type="common">Dalmatian daisy</name>
    <name type="synonym">Chrysanthemum cinerariifolium</name>
    <dbReference type="NCBI Taxonomy" id="118510"/>
    <lineage>
        <taxon>Eukaryota</taxon>
        <taxon>Viridiplantae</taxon>
        <taxon>Streptophyta</taxon>
        <taxon>Embryophyta</taxon>
        <taxon>Tracheophyta</taxon>
        <taxon>Spermatophyta</taxon>
        <taxon>Magnoliopsida</taxon>
        <taxon>eudicotyledons</taxon>
        <taxon>Gunneridae</taxon>
        <taxon>Pentapetalae</taxon>
        <taxon>asterids</taxon>
        <taxon>campanulids</taxon>
        <taxon>Asterales</taxon>
        <taxon>Asteraceae</taxon>
        <taxon>Asteroideae</taxon>
        <taxon>Anthemideae</taxon>
        <taxon>Anthemidinae</taxon>
        <taxon>Tanacetum</taxon>
    </lineage>
</organism>
<sequence length="87" mass="9570">SKNPQNTDDDATFGGKEPKFEGRKPESEVYVSLSSSAQTKKHDDKTKKEAKGKSPVKSSTRYINLSAEFEDFSDISINEVNTADSPV</sequence>
<feature type="compositionally biased region" description="Basic and acidic residues" evidence="1">
    <location>
        <begin position="16"/>
        <end position="27"/>
    </location>
</feature>
<feature type="compositionally biased region" description="Basic and acidic residues" evidence="1">
    <location>
        <begin position="40"/>
        <end position="52"/>
    </location>
</feature>
<feature type="region of interest" description="Disordered" evidence="1">
    <location>
        <begin position="1"/>
        <end position="59"/>
    </location>
</feature>
<feature type="non-terminal residue" evidence="2">
    <location>
        <position position="1"/>
    </location>
</feature>
<proteinExistence type="predicted"/>
<dbReference type="AlphaFoldDB" id="A0A699WTP5"/>
<evidence type="ECO:0000256" key="1">
    <source>
        <dbReference type="SAM" id="MobiDB-lite"/>
    </source>
</evidence>
<comment type="caution">
    <text evidence="2">The sequence shown here is derived from an EMBL/GenBank/DDBJ whole genome shotgun (WGS) entry which is preliminary data.</text>
</comment>
<reference evidence="2" key="1">
    <citation type="journal article" date="2019" name="Sci. Rep.">
        <title>Draft genome of Tanacetum cinerariifolium, the natural source of mosquito coil.</title>
        <authorList>
            <person name="Yamashiro T."/>
            <person name="Shiraishi A."/>
            <person name="Satake H."/>
            <person name="Nakayama K."/>
        </authorList>
    </citation>
    <scope>NUCLEOTIDE SEQUENCE</scope>
</reference>
<accession>A0A699WTP5</accession>
<evidence type="ECO:0000313" key="2">
    <source>
        <dbReference type="EMBL" id="GFD50329.1"/>
    </source>
</evidence>